<dbReference type="Gene3D" id="2.60.120.10">
    <property type="entry name" value="Jelly Rolls"/>
    <property type="match status" value="2"/>
</dbReference>
<evidence type="ECO:0000259" key="6">
    <source>
        <dbReference type="SMART" id="SM00835"/>
    </source>
</evidence>
<dbReference type="CDD" id="cd02242">
    <property type="entry name" value="cupin_11S_legumin_N"/>
    <property type="match status" value="1"/>
</dbReference>
<comment type="caution">
    <text evidence="7">The sequence shown here is derived from an EMBL/GenBank/DDBJ whole genome shotgun (WGS) entry which is preliminary data.</text>
</comment>
<dbReference type="InterPro" id="IPR006044">
    <property type="entry name" value="11S_seedstore_pln"/>
</dbReference>
<keyword evidence="3" id="KW-0758">Storage protein</keyword>
<dbReference type="PANTHER" id="PTHR31189:SF45">
    <property type="entry name" value="OS09G0552500 PROTEIN"/>
    <property type="match status" value="1"/>
</dbReference>
<keyword evidence="2" id="KW-0732">Signal</keyword>
<feature type="domain" description="Cupin type-1" evidence="6">
    <location>
        <begin position="193"/>
        <end position="334"/>
    </location>
</feature>
<dbReference type="InterPro" id="IPR011051">
    <property type="entry name" value="RmlC_Cupin_sf"/>
</dbReference>
<reference evidence="7" key="2">
    <citation type="submission" date="2017-06" db="EMBL/GenBank/DDBJ databases">
        <title>The pomegranate genome and the genomics of punicalagin biosynthesis.</title>
        <authorList>
            <person name="Xu C."/>
        </authorList>
    </citation>
    <scope>NUCLEOTIDE SEQUENCE [LARGE SCALE GENOMIC DNA]</scope>
    <source>
        <tissue evidence="7">Fresh leaf</tissue>
    </source>
</reference>
<reference evidence="9" key="1">
    <citation type="journal article" date="2017" name="Plant J.">
        <title>The pomegranate (Punica granatum L.) genome and the genomics of punicalagin biosynthesis.</title>
        <authorList>
            <person name="Qin G."/>
            <person name="Xu C."/>
            <person name="Ming R."/>
            <person name="Tang H."/>
            <person name="Guyot R."/>
            <person name="Kramer E.M."/>
            <person name="Hu Y."/>
            <person name="Yi X."/>
            <person name="Qi Y."/>
            <person name="Xu X."/>
            <person name="Gao Z."/>
            <person name="Pan H."/>
            <person name="Jian J."/>
            <person name="Tian Y."/>
            <person name="Yue Z."/>
            <person name="Xu Y."/>
        </authorList>
    </citation>
    <scope>NUCLEOTIDE SEQUENCE [LARGE SCALE GENOMIC DNA]</scope>
    <source>
        <strain evidence="9">cv. Dabenzi</strain>
    </source>
</reference>
<gene>
    <name evidence="7" type="ORF">CDL15_Pgr027693</name>
    <name evidence="8" type="ORF">CRG98_004611</name>
</gene>
<evidence type="ECO:0000313" key="8">
    <source>
        <dbReference type="EMBL" id="PKI74839.1"/>
    </source>
</evidence>
<evidence type="ECO:0000256" key="4">
    <source>
        <dbReference type="ARBA" id="ARBA00023129"/>
    </source>
</evidence>
<keyword evidence="5" id="KW-1015">Disulfide bond</keyword>
<dbReference type="InterPro" id="IPR006045">
    <property type="entry name" value="Cupin_1"/>
</dbReference>
<dbReference type="SMART" id="SM00835">
    <property type="entry name" value="Cupin_1"/>
    <property type="match status" value="2"/>
</dbReference>
<keyword evidence="4" id="KW-0708">Seed storage protein</keyword>
<dbReference type="SUPFAM" id="SSF51182">
    <property type="entry name" value="RmlC-like cupins"/>
    <property type="match status" value="1"/>
</dbReference>
<evidence type="ECO:0000256" key="1">
    <source>
        <dbReference type="ARBA" id="ARBA00007178"/>
    </source>
</evidence>
<dbReference type="PRINTS" id="PR00439">
    <property type="entry name" value="11SGLOBULIN"/>
</dbReference>
<name>A0A218XJL8_PUNGR</name>
<proteinExistence type="inferred from homology"/>
<organism evidence="7 9">
    <name type="scientific">Punica granatum</name>
    <name type="common">Pomegranate</name>
    <dbReference type="NCBI Taxonomy" id="22663"/>
    <lineage>
        <taxon>Eukaryota</taxon>
        <taxon>Viridiplantae</taxon>
        <taxon>Streptophyta</taxon>
        <taxon>Embryophyta</taxon>
        <taxon>Tracheophyta</taxon>
        <taxon>Spermatophyta</taxon>
        <taxon>Magnoliopsida</taxon>
        <taxon>eudicotyledons</taxon>
        <taxon>Gunneridae</taxon>
        <taxon>Pentapetalae</taxon>
        <taxon>rosids</taxon>
        <taxon>malvids</taxon>
        <taxon>Myrtales</taxon>
        <taxon>Lythraceae</taxon>
        <taxon>Punica</taxon>
    </lineage>
</organism>
<reference evidence="8 10" key="3">
    <citation type="submission" date="2017-11" db="EMBL/GenBank/DDBJ databases">
        <title>De-novo sequencing of pomegranate (Punica granatum L.) genome.</title>
        <authorList>
            <person name="Akparov Z."/>
            <person name="Amiraslanov A."/>
            <person name="Hajiyeva S."/>
            <person name="Abbasov M."/>
            <person name="Kaur K."/>
            <person name="Hamwieh A."/>
            <person name="Solovyev V."/>
            <person name="Salamov A."/>
            <person name="Braich B."/>
            <person name="Kosarev P."/>
            <person name="Mahmoud A."/>
            <person name="Hajiyev E."/>
            <person name="Babayeva S."/>
            <person name="Izzatullayeva V."/>
            <person name="Mammadov A."/>
            <person name="Mammadov A."/>
            <person name="Sharifova S."/>
            <person name="Ojaghi J."/>
            <person name="Eynullazada K."/>
            <person name="Bayramov B."/>
            <person name="Abdulazimova A."/>
            <person name="Shahmuradov I."/>
        </authorList>
    </citation>
    <scope>NUCLEOTIDE SEQUENCE [LARGE SCALE GENOMIC DNA]</scope>
    <source>
        <strain evidence="8">AG2017</strain>
        <strain evidence="10">cv. AG2017</strain>
        <tissue evidence="8">Leaf</tissue>
    </source>
</reference>
<dbReference type="Proteomes" id="UP000197138">
    <property type="component" value="Unassembled WGS sequence"/>
</dbReference>
<evidence type="ECO:0000313" key="7">
    <source>
        <dbReference type="EMBL" id="OWM84906.1"/>
    </source>
</evidence>
<evidence type="ECO:0000256" key="5">
    <source>
        <dbReference type="ARBA" id="ARBA00023157"/>
    </source>
</evidence>
<dbReference type="GO" id="GO:0010431">
    <property type="term" value="P:seed maturation"/>
    <property type="evidence" value="ECO:0007669"/>
    <property type="project" value="UniProtKB-ARBA"/>
</dbReference>
<sequence>MEMELLARPPVKAFDGEGGSYSAWSPDESIIIGEANVGAAKFVLHPFGFGLPHYSDSSKVGFVLQGTGGVAGVLLPQSAEERVVKLKKGDMIALPVGTISWWFNDGQDNSDLVIVFLGSTSNSYIPGTFTYFFLAGPQSILGGFSPEVTRRAYNMNKKEVTELTESQPHPLIVKLNAHTGIGDLAKTEAIIGRPLLEDGRSTVELTGSEVPLLEQAGLSVQWVRLDAGALLGPTYTADTSARVMYMVGGSGRVEIVGFNGKRCMAEVVKEGEVVVVPKFFTVAAVAGEDGMECVTVTTSPRHVVKELAGKASPWKAMSPEALEAALNVSSPFLKCFLSKIDDLSF</sequence>
<dbReference type="InterPro" id="IPR050253">
    <property type="entry name" value="Seed_Storage-Functional"/>
</dbReference>
<dbReference type="EMBL" id="MTKT01001287">
    <property type="protein sequence ID" value="OWM84906.1"/>
    <property type="molecule type" value="Genomic_DNA"/>
</dbReference>
<keyword evidence="10" id="KW-1185">Reference proteome</keyword>
<dbReference type="Proteomes" id="UP000233551">
    <property type="component" value="Unassembled WGS sequence"/>
</dbReference>
<evidence type="ECO:0000313" key="10">
    <source>
        <dbReference type="Proteomes" id="UP000233551"/>
    </source>
</evidence>
<dbReference type="OrthoDB" id="735591at2759"/>
<dbReference type="STRING" id="22663.A0A218XJL8"/>
<dbReference type="EMBL" id="PGOL01000189">
    <property type="protein sequence ID" value="PKI74839.1"/>
    <property type="molecule type" value="Genomic_DNA"/>
</dbReference>
<evidence type="ECO:0000256" key="2">
    <source>
        <dbReference type="ARBA" id="ARBA00022729"/>
    </source>
</evidence>
<protein>
    <recommendedName>
        <fullName evidence="6">Cupin type-1 domain-containing protein</fullName>
    </recommendedName>
</protein>
<dbReference type="GO" id="GO:0045735">
    <property type="term" value="F:nutrient reservoir activity"/>
    <property type="evidence" value="ECO:0007669"/>
    <property type="project" value="UniProtKB-KW"/>
</dbReference>
<feature type="domain" description="Cupin type-1" evidence="6">
    <location>
        <begin position="3"/>
        <end position="161"/>
    </location>
</feature>
<dbReference type="Pfam" id="PF00190">
    <property type="entry name" value="Cupin_1"/>
    <property type="match status" value="2"/>
</dbReference>
<evidence type="ECO:0000256" key="3">
    <source>
        <dbReference type="ARBA" id="ARBA00022761"/>
    </source>
</evidence>
<dbReference type="AlphaFoldDB" id="A0A218XJL8"/>
<dbReference type="GeneID" id="116205719"/>
<dbReference type="InterPro" id="IPR014710">
    <property type="entry name" value="RmlC-like_jellyroll"/>
</dbReference>
<evidence type="ECO:0000313" key="9">
    <source>
        <dbReference type="Proteomes" id="UP000197138"/>
    </source>
</evidence>
<comment type="similarity">
    <text evidence="1">Belongs to the 11S seed storage protein (globulins) family.</text>
</comment>
<accession>A0A218XJL8</accession>
<dbReference type="PANTHER" id="PTHR31189">
    <property type="entry name" value="OS03G0336100 PROTEIN-RELATED"/>
    <property type="match status" value="1"/>
</dbReference>